<dbReference type="SUPFAM" id="SSF52540">
    <property type="entry name" value="P-loop containing nucleoside triphosphate hydrolases"/>
    <property type="match status" value="1"/>
</dbReference>
<dbReference type="InParanoid" id="A0A1B7NBU2"/>
<gene>
    <name evidence="1" type="ORF">K503DRAFT_790238</name>
</gene>
<evidence type="ECO:0000313" key="2">
    <source>
        <dbReference type="Proteomes" id="UP000092154"/>
    </source>
</evidence>
<protein>
    <recommendedName>
        <fullName evidence="3">G domain-containing protein</fullName>
    </recommendedName>
</protein>
<proteinExistence type="predicted"/>
<dbReference type="EMBL" id="KV448159">
    <property type="protein sequence ID" value="OAX42325.1"/>
    <property type="molecule type" value="Genomic_DNA"/>
</dbReference>
<evidence type="ECO:0008006" key="3">
    <source>
        <dbReference type="Google" id="ProtNLM"/>
    </source>
</evidence>
<organism evidence="1 2">
    <name type="scientific">Rhizopogon vinicolor AM-OR11-026</name>
    <dbReference type="NCBI Taxonomy" id="1314800"/>
    <lineage>
        <taxon>Eukaryota</taxon>
        <taxon>Fungi</taxon>
        <taxon>Dikarya</taxon>
        <taxon>Basidiomycota</taxon>
        <taxon>Agaricomycotina</taxon>
        <taxon>Agaricomycetes</taxon>
        <taxon>Agaricomycetidae</taxon>
        <taxon>Boletales</taxon>
        <taxon>Suillineae</taxon>
        <taxon>Rhizopogonaceae</taxon>
        <taxon>Rhizopogon</taxon>
    </lineage>
</organism>
<keyword evidence="2" id="KW-1185">Reference proteome</keyword>
<dbReference type="STRING" id="1314800.A0A1B7NBU2"/>
<accession>A0A1B7NBU2</accession>
<dbReference type="Gene3D" id="3.40.50.300">
    <property type="entry name" value="P-loop containing nucleotide triphosphate hydrolases"/>
    <property type="match status" value="1"/>
</dbReference>
<name>A0A1B7NBU2_9AGAM</name>
<dbReference type="InterPro" id="IPR025662">
    <property type="entry name" value="Sigma_54_int_dom_ATP-bd_1"/>
</dbReference>
<dbReference type="OrthoDB" id="8954335at2759"/>
<dbReference type="PROSITE" id="PS00675">
    <property type="entry name" value="SIGMA54_INTERACT_1"/>
    <property type="match status" value="1"/>
</dbReference>
<dbReference type="Proteomes" id="UP000092154">
    <property type="component" value="Unassembled WGS sequence"/>
</dbReference>
<sequence>MSQIGNIILVGETGVGKSSIINMIAGTKLAETPDKETARTFGHHPYTLPDSMRENLKVVELYKLITGLNGGINLLMFCMSAAAGAQKINNAVHQNWKIFSEILCKKQVPSVLVVTGLEQEENMDEWWWNNRRLFEDQGIRPDGTACITTIRGKTLRDGCRAYDEHYEKSQAKIPNLILNRVLLRPWRVDKINWFYEWTKIREAKEIKKIVKACGMSREETARFKEELAKI</sequence>
<dbReference type="AlphaFoldDB" id="A0A1B7NBU2"/>
<evidence type="ECO:0000313" key="1">
    <source>
        <dbReference type="EMBL" id="OAX42325.1"/>
    </source>
</evidence>
<dbReference type="InterPro" id="IPR027417">
    <property type="entry name" value="P-loop_NTPase"/>
</dbReference>
<reference evidence="1 2" key="1">
    <citation type="submission" date="2016-06" db="EMBL/GenBank/DDBJ databases">
        <title>Comparative genomics of the ectomycorrhizal sister species Rhizopogon vinicolor and Rhizopogon vesiculosus (Basidiomycota: Boletales) reveals a divergence of the mating type B locus.</title>
        <authorList>
            <consortium name="DOE Joint Genome Institute"/>
            <person name="Mujic A.B."/>
            <person name="Kuo A."/>
            <person name="Tritt A."/>
            <person name="Lipzen A."/>
            <person name="Chen C."/>
            <person name="Johnson J."/>
            <person name="Sharma A."/>
            <person name="Barry K."/>
            <person name="Grigoriev I.V."/>
            <person name="Spatafora J.W."/>
        </authorList>
    </citation>
    <scope>NUCLEOTIDE SEQUENCE [LARGE SCALE GENOMIC DNA]</scope>
    <source>
        <strain evidence="1 2">AM-OR11-026</strain>
    </source>
</reference>